<dbReference type="PANTHER" id="PTHR46685">
    <property type="entry name" value="28S RIBOSOMAL PROTEIN S15, MITOCHONDRIAL"/>
    <property type="match status" value="1"/>
</dbReference>
<evidence type="ECO:0000313" key="12">
    <source>
        <dbReference type="Proteomes" id="UP000710432"/>
    </source>
</evidence>
<reference evidence="11" key="1">
    <citation type="submission" date="2020-03" db="EMBL/GenBank/DDBJ databases">
        <title>Studies in the Genomics of Life Span.</title>
        <authorList>
            <person name="Glass D."/>
        </authorList>
    </citation>
    <scope>NUCLEOTIDE SEQUENCE</scope>
    <source>
        <strain evidence="11">LTLLF</strain>
        <tissue evidence="11">Muscle</tissue>
    </source>
</reference>
<sequence>MAAQARGSGVTMLRAAWRALSSVRAQAVAQAPGSALRGGGSASLPSARCGLQTPIVALTVRIRSYEEHMQKHRKDKAHKRHLLMSIDRRNKMLKLLRQTNYEVFEKACKELGVEYTIPPLHAQKVHRRILAKKALCIRVFQEVQKLKKQRKALKDAAAAAKKQRNQEVPKDPSQALPDMTRKN</sequence>
<evidence type="ECO:0000313" key="11">
    <source>
        <dbReference type="EMBL" id="KAH0503250.1"/>
    </source>
</evidence>
<keyword evidence="6 9" id="KW-0687">Ribonucleoprotein</keyword>
<evidence type="ECO:0000256" key="6">
    <source>
        <dbReference type="ARBA" id="ARBA00023274"/>
    </source>
</evidence>
<dbReference type="GO" id="GO:0003735">
    <property type="term" value="F:structural constituent of ribosome"/>
    <property type="evidence" value="ECO:0007669"/>
    <property type="project" value="InterPro"/>
</dbReference>
<dbReference type="Gene3D" id="1.10.287.10">
    <property type="entry name" value="S15/NS1, RNA-binding"/>
    <property type="match status" value="1"/>
</dbReference>
<organism evidence="11 12">
    <name type="scientific">Microtus ochrogaster</name>
    <name type="common">Prairie vole</name>
    <dbReference type="NCBI Taxonomy" id="79684"/>
    <lineage>
        <taxon>Eukaryota</taxon>
        <taxon>Metazoa</taxon>
        <taxon>Chordata</taxon>
        <taxon>Craniata</taxon>
        <taxon>Vertebrata</taxon>
        <taxon>Euteleostomi</taxon>
        <taxon>Mammalia</taxon>
        <taxon>Eutheria</taxon>
        <taxon>Euarchontoglires</taxon>
        <taxon>Glires</taxon>
        <taxon>Rodentia</taxon>
        <taxon>Myomorpha</taxon>
        <taxon>Muroidea</taxon>
        <taxon>Cricetidae</taxon>
        <taxon>Arvicolinae</taxon>
        <taxon>Microtus</taxon>
    </lineage>
</organism>
<evidence type="ECO:0000256" key="1">
    <source>
        <dbReference type="ARBA" id="ARBA00004173"/>
    </source>
</evidence>
<dbReference type="GO" id="GO:0032543">
    <property type="term" value="P:mitochondrial translation"/>
    <property type="evidence" value="ECO:0007669"/>
    <property type="project" value="TreeGrafter"/>
</dbReference>
<evidence type="ECO:0000256" key="3">
    <source>
        <dbReference type="ARBA" id="ARBA00022946"/>
    </source>
</evidence>
<accession>A0A8J6G1U4</accession>
<comment type="similarity">
    <text evidence="2 9">Belongs to the universal ribosomal protein uS15 family.</text>
</comment>
<gene>
    <name evidence="11" type="ORF">LTLLF_188650</name>
</gene>
<dbReference type="SUPFAM" id="SSF47060">
    <property type="entry name" value="S15/NS1 RNA-binding domain"/>
    <property type="match status" value="1"/>
</dbReference>
<evidence type="ECO:0000256" key="5">
    <source>
        <dbReference type="ARBA" id="ARBA00023128"/>
    </source>
</evidence>
<comment type="subcellular location">
    <subcellularLocation>
        <location evidence="1">Mitochondrion</location>
    </subcellularLocation>
</comment>
<evidence type="ECO:0000256" key="2">
    <source>
        <dbReference type="ARBA" id="ARBA00008434"/>
    </source>
</evidence>
<evidence type="ECO:0000256" key="7">
    <source>
        <dbReference type="ARBA" id="ARBA00035249"/>
    </source>
</evidence>
<protein>
    <recommendedName>
        <fullName evidence="7">Small ribosomal subunit protein uS15m</fullName>
    </recommendedName>
    <alternativeName>
        <fullName evidence="8">28S ribosomal protein S15, mitochondrial</fullName>
    </alternativeName>
</protein>
<dbReference type="EMBL" id="JAATJU010025600">
    <property type="protein sequence ID" value="KAH0503250.1"/>
    <property type="molecule type" value="Genomic_DNA"/>
</dbReference>
<dbReference type="PANTHER" id="PTHR46685:SF1">
    <property type="entry name" value="SMALL RIBOSOMAL SUBUNIT PROTEIN US15M"/>
    <property type="match status" value="1"/>
</dbReference>
<keyword evidence="5" id="KW-0496">Mitochondrion</keyword>
<dbReference type="InterPro" id="IPR052137">
    <property type="entry name" value="uS15_ribosomal"/>
</dbReference>
<keyword evidence="3" id="KW-0809">Transit peptide</keyword>
<dbReference type="GO" id="GO:0003723">
    <property type="term" value="F:RNA binding"/>
    <property type="evidence" value="ECO:0007669"/>
    <property type="project" value="TreeGrafter"/>
</dbReference>
<feature type="region of interest" description="Disordered" evidence="10">
    <location>
        <begin position="151"/>
        <end position="183"/>
    </location>
</feature>
<dbReference type="InterPro" id="IPR009068">
    <property type="entry name" value="uS15_NS1_RNA-bd_sf"/>
</dbReference>
<dbReference type="GO" id="GO:0005763">
    <property type="term" value="C:mitochondrial small ribosomal subunit"/>
    <property type="evidence" value="ECO:0007669"/>
    <property type="project" value="TreeGrafter"/>
</dbReference>
<evidence type="ECO:0000256" key="8">
    <source>
        <dbReference type="ARBA" id="ARBA00035528"/>
    </source>
</evidence>
<dbReference type="AlphaFoldDB" id="A0A8J6G1U4"/>
<dbReference type="CDD" id="cd00353">
    <property type="entry name" value="Ribosomal_S15p_S13e"/>
    <property type="match status" value="1"/>
</dbReference>
<dbReference type="Pfam" id="PF00312">
    <property type="entry name" value="Ribosomal_S15"/>
    <property type="match status" value="1"/>
</dbReference>
<dbReference type="SMART" id="SM01387">
    <property type="entry name" value="Ribosomal_S15"/>
    <property type="match status" value="1"/>
</dbReference>
<comment type="caution">
    <text evidence="11">The sequence shown here is derived from an EMBL/GenBank/DDBJ whole genome shotgun (WGS) entry which is preliminary data.</text>
</comment>
<dbReference type="InterPro" id="IPR000589">
    <property type="entry name" value="Ribosomal_uS15"/>
</dbReference>
<evidence type="ECO:0000256" key="4">
    <source>
        <dbReference type="ARBA" id="ARBA00022980"/>
    </source>
</evidence>
<evidence type="ECO:0000256" key="10">
    <source>
        <dbReference type="SAM" id="MobiDB-lite"/>
    </source>
</evidence>
<keyword evidence="4 9" id="KW-0689">Ribosomal protein</keyword>
<dbReference type="Proteomes" id="UP000710432">
    <property type="component" value="Unassembled WGS sequence"/>
</dbReference>
<proteinExistence type="inferred from homology"/>
<name>A0A8J6G1U4_MICOH</name>
<evidence type="ECO:0000256" key="9">
    <source>
        <dbReference type="RuleBase" id="RU003919"/>
    </source>
</evidence>